<proteinExistence type="predicted"/>
<dbReference type="AlphaFoldDB" id="A0A6P9A2Z7"/>
<feature type="domain" description="F-box" evidence="1">
    <location>
        <begin position="73"/>
        <end position="119"/>
    </location>
</feature>
<dbReference type="InterPro" id="IPR036047">
    <property type="entry name" value="F-box-like_dom_sf"/>
</dbReference>
<evidence type="ECO:0000313" key="3">
    <source>
        <dbReference type="RefSeq" id="XP_034252212.1"/>
    </source>
</evidence>
<sequence>MCFDDRQNNRIRVSPANKRLGALALSCAHLACLRVLERVKRRRLNITSACCRLRPTTSLRRSRHTSGCTAKMDLSLLSLPDDALLAVLAYLPPRDLFRCRVACRRLRDLCVHADLWRPVRLEDGGIIRAALRLVPCLAGIDVWCTSRDLELTASVLSTSSCVVNKLVIRVWDDASLAWATAIVERMCALGGLRSLHLKMQYEMPTEPLPPLMRMLYAMRQLRELHLYIDAWLFEAAWPGDGRAFLTTLKYEAVVAAENMLESLLATHAATLEEVDFGFSEVPVPLLAKLPRLRHLTYVPAKICIDHLPQLHALFPRLETLNLSDISEEPFFPPQLLDLLRKSSKLRSIALGLPAVNPVAPLVALGQSPSAPYIKSLELSCNSLDLVETVLPLFPSLQTLVANARPSDQFLQGISPKSAPSLTLLSIICGDHGSCHHASLHRPAILDLLTRNTALHLLPWSEHFKVPTSCDCEFCLLGCHAELKGRSWSDGKRPRFASHARRAGCFSDCTRI</sequence>
<organism evidence="3">
    <name type="scientific">Thrips palmi</name>
    <name type="common">Melon thrips</name>
    <dbReference type="NCBI Taxonomy" id="161013"/>
    <lineage>
        <taxon>Eukaryota</taxon>
        <taxon>Metazoa</taxon>
        <taxon>Ecdysozoa</taxon>
        <taxon>Arthropoda</taxon>
        <taxon>Hexapoda</taxon>
        <taxon>Insecta</taxon>
        <taxon>Pterygota</taxon>
        <taxon>Neoptera</taxon>
        <taxon>Paraneoptera</taxon>
        <taxon>Thysanoptera</taxon>
        <taxon>Terebrantia</taxon>
        <taxon>Thripoidea</taxon>
        <taxon>Thripidae</taxon>
        <taxon>Thrips</taxon>
    </lineage>
</organism>
<dbReference type="SUPFAM" id="SSF52047">
    <property type="entry name" value="RNI-like"/>
    <property type="match status" value="1"/>
</dbReference>
<reference evidence="3" key="1">
    <citation type="submission" date="2025-08" db="UniProtKB">
        <authorList>
            <consortium name="RefSeq"/>
        </authorList>
    </citation>
    <scope>IDENTIFICATION</scope>
    <source>
        <tissue evidence="3">Total insect</tissue>
    </source>
</reference>
<dbReference type="RefSeq" id="XP_034252212.1">
    <property type="nucleotide sequence ID" value="XM_034396321.1"/>
</dbReference>
<accession>A0A6P9A2Z7</accession>
<evidence type="ECO:0000259" key="1">
    <source>
        <dbReference type="PROSITE" id="PS50181"/>
    </source>
</evidence>
<gene>
    <name evidence="3" type="primary">LOC117651854</name>
</gene>
<dbReference type="PROSITE" id="PS50181">
    <property type="entry name" value="FBOX"/>
    <property type="match status" value="1"/>
</dbReference>
<dbReference type="InParanoid" id="A0A6P9A2Z7"/>
<keyword evidence="2" id="KW-1185">Reference proteome</keyword>
<dbReference type="SMART" id="SM00256">
    <property type="entry name" value="FBOX"/>
    <property type="match status" value="1"/>
</dbReference>
<evidence type="ECO:0000313" key="2">
    <source>
        <dbReference type="Proteomes" id="UP000515158"/>
    </source>
</evidence>
<dbReference type="Gene3D" id="1.20.1280.50">
    <property type="match status" value="1"/>
</dbReference>
<dbReference type="SUPFAM" id="SSF81383">
    <property type="entry name" value="F-box domain"/>
    <property type="match status" value="1"/>
</dbReference>
<dbReference type="InterPro" id="IPR032675">
    <property type="entry name" value="LRR_dom_sf"/>
</dbReference>
<dbReference type="Proteomes" id="UP000515158">
    <property type="component" value="Unplaced"/>
</dbReference>
<dbReference type="GeneID" id="117651854"/>
<dbReference type="Pfam" id="PF12937">
    <property type="entry name" value="F-box-like"/>
    <property type="match status" value="1"/>
</dbReference>
<dbReference type="Gene3D" id="3.80.10.10">
    <property type="entry name" value="Ribonuclease Inhibitor"/>
    <property type="match status" value="1"/>
</dbReference>
<dbReference type="InterPro" id="IPR001810">
    <property type="entry name" value="F-box_dom"/>
</dbReference>
<dbReference type="KEGG" id="tpal:117651854"/>
<protein>
    <submittedName>
        <fullName evidence="3">Uncharacterized protein LOC117651854</fullName>
    </submittedName>
</protein>
<name>A0A6P9A2Z7_THRPL</name>